<dbReference type="EMBL" id="VDMD01000001">
    <property type="protein sequence ID" value="TRM70298.1"/>
    <property type="molecule type" value="Genomic_DNA"/>
</dbReference>
<proteinExistence type="predicted"/>
<dbReference type="OrthoDB" id="3250044at2759"/>
<evidence type="ECO:0000313" key="1">
    <source>
        <dbReference type="EMBL" id="TRM70298.1"/>
    </source>
</evidence>
<dbReference type="STRING" id="97359.A0A550CZS8"/>
<gene>
    <name evidence="1" type="ORF">BD626DRAFT_26966</name>
</gene>
<evidence type="ECO:0008006" key="3">
    <source>
        <dbReference type="Google" id="ProtNLM"/>
    </source>
</evidence>
<accession>A0A550CZS8</accession>
<organism evidence="1 2">
    <name type="scientific">Schizophyllum amplum</name>
    <dbReference type="NCBI Taxonomy" id="97359"/>
    <lineage>
        <taxon>Eukaryota</taxon>
        <taxon>Fungi</taxon>
        <taxon>Dikarya</taxon>
        <taxon>Basidiomycota</taxon>
        <taxon>Agaricomycotina</taxon>
        <taxon>Agaricomycetes</taxon>
        <taxon>Agaricomycetidae</taxon>
        <taxon>Agaricales</taxon>
        <taxon>Schizophyllaceae</taxon>
        <taxon>Schizophyllum</taxon>
    </lineage>
</organism>
<reference evidence="1 2" key="1">
    <citation type="journal article" date="2019" name="New Phytol.">
        <title>Comparative genomics reveals unique wood-decay strategies and fruiting body development in the Schizophyllaceae.</title>
        <authorList>
            <person name="Almasi E."/>
            <person name="Sahu N."/>
            <person name="Krizsan K."/>
            <person name="Balint B."/>
            <person name="Kovacs G.M."/>
            <person name="Kiss B."/>
            <person name="Cseklye J."/>
            <person name="Drula E."/>
            <person name="Henrissat B."/>
            <person name="Nagy I."/>
            <person name="Chovatia M."/>
            <person name="Adam C."/>
            <person name="LaButti K."/>
            <person name="Lipzen A."/>
            <person name="Riley R."/>
            <person name="Grigoriev I.V."/>
            <person name="Nagy L.G."/>
        </authorList>
    </citation>
    <scope>NUCLEOTIDE SEQUENCE [LARGE SCALE GENOMIC DNA]</scope>
    <source>
        <strain evidence="1 2">NL-1724</strain>
    </source>
</reference>
<comment type="caution">
    <text evidence="1">The sequence shown here is derived from an EMBL/GenBank/DDBJ whole genome shotgun (WGS) entry which is preliminary data.</text>
</comment>
<evidence type="ECO:0000313" key="2">
    <source>
        <dbReference type="Proteomes" id="UP000320762"/>
    </source>
</evidence>
<keyword evidence="2" id="KW-1185">Reference proteome</keyword>
<protein>
    <recommendedName>
        <fullName evidence="3">Protein kinase domain-containing protein</fullName>
    </recommendedName>
</protein>
<name>A0A550CZS8_9AGAR</name>
<dbReference type="AlphaFoldDB" id="A0A550CZS8"/>
<sequence length="156" mass="17025">MEEDEIWHPADANTGDLPTHDGIVLLCREANFLRNGVCVQVAGNPRFWVKYSDRSLIRSEGRTQAYVANIVNNNPASVFHIPNVHLGFSRGTRGYIAMDFVQGTTIAQRKALKGGYLVDDKIAVAAAIQQLISIKVPATTAPGPVGGGRIRHMLFN</sequence>
<dbReference type="Proteomes" id="UP000320762">
    <property type="component" value="Unassembled WGS sequence"/>
</dbReference>